<dbReference type="AlphaFoldDB" id="W1NQ32"/>
<evidence type="ECO:0000256" key="1">
    <source>
        <dbReference type="SAM" id="Phobius"/>
    </source>
</evidence>
<organism evidence="2 3">
    <name type="scientific">Amborella trichopoda</name>
    <dbReference type="NCBI Taxonomy" id="13333"/>
    <lineage>
        <taxon>Eukaryota</taxon>
        <taxon>Viridiplantae</taxon>
        <taxon>Streptophyta</taxon>
        <taxon>Embryophyta</taxon>
        <taxon>Tracheophyta</taxon>
        <taxon>Spermatophyta</taxon>
        <taxon>Magnoliopsida</taxon>
        <taxon>Amborellales</taxon>
        <taxon>Amborellaceae</taxon>
        <taxon>Amborella</taxon>
    </lineage>
</organism>
<accession>W1NQ32</accession>
<protein>
    <submittedName>
        <fullName evidence="2">Uncharacterized protein</fullName>
    </submittedName>
</protein>
<proteinExistence type="predicted"/>
<dbReference type="EMBL" id="KI395787">
    <property type="protein sequence ID" value="ERM97842.1"/>
    <property type="molecule type" value="Genomic_DNA"/>
</dbReference>
<dbReference type="STRING" id="13333.W1NQ32"/>
<dbReference type="Proteomes" id="UP000017836">
    <property type="component" value="Unassembled WGS sequence"/>
</dbReference>
<keyword evidence="1" id="KW-1133">Transmembrane helix</keyword>
<gene>
    <name evidence="2" type="ORF">AMTR_s00118p00113620</name>
</gene>
<sequence>MEKAIIFDFNLTLHIIAIIGELLLIMNSVRDTSKEVKEEQAATVMNTARAEISEALNLMKRAVNMDLEVKMGGAEEGGGHKGHNSEIVALTLEIMKNGMDKKLLVSCDHFGAFFFLSLSGS</sequence>
<keyword evidence="3" id="KW-1185">Reference proteome</keyword>
<evidence type="ECO:0000313" key="3">
    <source>
        <dbReference type="Proteomes" id="UP000017836"/>
    </source>
</evidence>
<feature type="transmembrane region" description="Helical" evidence="1">
    <location>
        <begin position="6"/>
        <end position="25"/>
    </location>
</feature>
<evidence type="ECO:0000313" key="2">
    <source>
        <dbReference type="EMBL" id="ERM97842.1"/>
    </source>
</evidence>
<keyword evidence="1" id="KW-0472">Membrane</keyword>
<dbReference type="Gramene" id="ERM97842">
    <property type="protein sequence ID" value="ERM97842"/>
    <property type="gene ID" value="AMTR_s00118p00113620"/>
</dbReference>
<reference evidence="3" key="1">
    <citation type="journal article" date="2013" name="Science">
        <title>The Amborella genome and the evolution of flowering plants.</title>
        <authorList>
            <consortium name="Amborella Genome Project"/>
        </authorList>
    </citation>
    <scope>NUCLEOTIDE SEQUENCE [LARGE SCALE GENOMIC DNA]</scope>
</reference>
<keyword evidence="1" id="KW-0812">Transmembrane</keyword>
<name>W1NQ32_AMBTC</name>
<dbReference type="HOGENOM" id="CLU_2041207_0_0_1"/>